<gene>
    <name evidence="9" type="ORF">HNQ72_004482</name>
</gene>
<dbReference type="GO" id="GO:0003677">
    <property type="term" value="F:DNA binding"/>
    <property type="evidence" value="ECO:0007669"/>
    <property type="project" value="UniProtKB-KW"/>
</dbReference>
<dbReference type="Pfam" id="PF04542">
    <property type="entry name" value="Sigma70_r2"/>
    <property type="match status" value="1"/>
</dbReference>
<dbReference type="InterPro" id="IPR000838">
    <property type="entry name" value="RNA_pol_sigma70_ECF_CS"/>
</dbReference>
<comment type="similarity">
    <text evidence="1 6">Belongs to the sigma-70 factor family. ECF subfamily.</text>
</comment>
<protein>
    <recommendedName>
        <fullName evidence="6">RNA polymerase sigma factor</fullName>
    </recommendedName>
</protein>
<dbReference type="InterPro" id="IPR013325">
    <property type="entry name" value="RNA_pol_sigma_r2"/>
</dbReference>
<dbReference type="InterPro" id="IPR013324">
    <property type="entry name" value="RNA_pol_sigma_r3/r4-like"/>
</dbReference>
<keyword evidence="10" id="KW-1185">Reference proteome</keyword>
<evidence type="ECO:0000259" key="7">
    <source>
        <dbReference type="Pfam" id="PF04542"/>
    </source>
</evidence>
<evidence type="ECO:0000256" key="4">
    <source>
        <dbReference type="ARBA" id="ARBA00023125"/>
    </source>
</evidence>
<dbReference type="InterPro" id="IPR007627">
    <property type="entry name" value="RNA_pol_sigma70_r2"/>
</dbReference>
<dbReference type="InterPro" id="IPR036388">
    <property type="entry name" value="WH-like_DNA-bd_sf"/>
</dbReference>
<dbReference type="EMBL" id="JACHEG010000006">
    <property type="protein sequence ID" value="MBB6164637.1"/>
    <property type="molecule type" value="Genomic_DNA"/>
</dbReference>
<feature type="domain" description="RNA polymerase sigma factor 70 region 4 type 2" evidence="8">
    <location>
        <begin position="107"/>
        <end position="159"/>
    </location>
</feature>
<comment type="caution">
    <text evidence="9">The sequence shown here is derived from an EMBL/GenBank/DDBJ whole genome shotgun (WGS) entry which is preliminary data.</text>
</comment>
<dbReference type="CDD" id="cd06171">
    <property type="entry name" value="Sigma70_r4"/>
    <property type="match status" value="1"/>
</dbReference>
<dbReference type="InterPro" id="IPR013249">
    <property type="entry name" value="RNA_pol_sigma70_r4_t2"/>
</dbReference>
<evidence type="ECO:0000256" key="6">
    <source>
        <dbReference type="RuleBase" id="RU000716"/>
    </source>
</evidence>
<evidence type="ECO:0000256" key="3">
    <source>
        <dbReference type="ARBA" id="ARBA00023082"/>
    </source>
</evidence>
<dbReference type="GO" id="GO:0006352">
    <property type="term" value="P:DNA-templated transcription initiation"/>
    <property type="evidence" value="ECO:0007669"/>
    <property type="project" value="InterPro"/>
</dbReference>
<dbReference type="GO" id="GO:0016987">
    <property type="term" value="F:sigma factor activity"/>
    <property type="evidence" value="ECO:0007669"/>
    <property type="project" value="UniProtKB-KW"/>
</dbReference>
<keyword evidence="2 6" id="KW-0805">Transcription regulation</keyword>
<dbReference type="Proteomes" id="UP000547879">
    <property type="component" value="Unassembled WGS sequence"/>
</dbReference>
<dbReference type="NCBIfam" id="TIGR02937">
    <property type="entry name" value="sigma70-ECF"/>
    <property type="match status" value="1"/>
</dbReference>
<dbReference type="SUPFAM" id="SSF88946">
    <property type="entry name" value="Sigma2 domain of RNA polymerase sigma factors"/>
    <property type="match status" value="1"/>
</dbReference>
<evidence type="ECO:0000256" key="2">
    <source>
        <dbReference type="ARBA" id="ARBA00023015"/>
    </source>
</evidence>
<proteinExistence type="inferred from homology"/>
<keyword evidence="3 6" id="KW-0731">Sigma factor</keyword>
<dbReference type="Pfam" id="PF08281">
    <property type="entry name" value="Sigma70_r4_2"/>
    <property type="match status" value="1"/>
</dbReference>
<evidence type="ECO:0000256" key="1">
    <source>
        <dbReference type="ARBA" id="ARBA00010641"/>
    </source>
</evidence>
<evidence type="ECO:0000313" key="10">
    <source>
        <dbReference type="Proteomes" id="UP000547879"/>
    </source>
</evidence>
<evidence type="ECO:0000256" key="5">
    <source>
        <dbReference type="ARBA" id="ARBA00023163"/>
    </source>
</evidence>
<keyword evidence="5 6" id="KW-0804">Transcription</keyword>
<sequence>MQHRTNQTGFTEFELLEHLPALRNFARRFHSSPTDVDDLVQETYAKAIANAQKFQQGTRLRSWLFTIMRNTFCTKFGLTRREDVGLADDTALQVSVPATQEWSLRGQELERAISNLPDHHREAIEMIFIECLSYEDAAQRCGCALGTMKSRVNRARLQLWTAIDRS</sequence>
<name>A0A7X0D1N7_9HYPH</name>
<dbReference type="RefSeq" id="WP_183995321.1">
    <property type="nucleotide sequence ID" value="NZ_BMHW01000005.1"/>
</dbReference>
<evidence type="ECO:0000259" key="8">
    <source>
        <dbReference type="Pfam" id="PF08281"/>
    </source>
</evidence>
<reference evidence="9 10" key="1">
    <citation type="submission" date="2020-08" db="EMBL/GenBank/DDBJ databases">
        <title>Genomic Encyclopedia of Type Strains, Phase IV (KMG-IV): sequencing the most valuable type-strain genomes for metagenomic binning, comparative biology and taxonomic classification.</title>
        <authorList>
            <person name="Goeker M."/>
        </authorList>
    </citation>
    <scope>NUCLEOTIDE SEQUENCE [LARGE SCALE GENOMIC DNA]</scope>
    <source>
        <strain evidence="9 10">DSM 100734</strain>
    </source>
</reference>
<dbReference type="InterPro" id="IPR014284">
    <property type="entry name" value="RNA_pol_sigma-70_dom"/>
</dbReference>
<dbReference type="SUPFAM" id="SSF88659">
    <property type="entry name" value="Sigma3 and sigma4 domains of RNA polymerase sigma factors"/>
    <property type="match status" value="1"/>
</dbReference>
<dbReference type="Gene3D" id="1.10.10.10">
    <property type="entry name" value="Winged helix-like DNA-binding domain superfamily/Winged helix DNA-binding domain"/>
    <property type="match status" value="1"/>
</dbReference>
<accession>A0A7X0D1N7</accession>
<dbReference type="AlphaFoldDB" id="A0A7X0D1N7"/>
<evidence type="ECO:0000313" key="9">
    <source>
        <dbReference type="EMBL" id="MBB6164637.1"/>
    </source>
</evidence>
<keyword evidence="4 6" id="KW-0238">DNA-binding</keyword>
<organism evidence="9 10">
    <name type="scientific">Rhizobium wenxiniae</name>
    <dbReference type="NCBI Taxonomy" id="1737357"/>
    <lineage>
        <taxon>Bacteria</taxon>
        <taxon>Pseudomonadati</taxon>
        <taxon>Pseudomonadota</taxon>
        <taxon>Alphaproteobacteria</taxon>
        <taxon>Hyphomicrobiales</taxon>
        <taxon>Rhizobiaceae</taxon>
        <taxon>Rhizobium/Agrobacterium group</taxon>
        <taxon>Rhizobium</taxon>
    </lineage>
</organism>
<dbReference type="PANTHER" id="PTHR43133">
    <property type="entry name" value="RNA POLYMERASE ECF-TYPE SIGMA FACTO"/>
    <property type="match status" value="1"/>
</dbReference>
<dbReference type="InterPro" id="IPR039425">
    <property type="entry name" value="RNA_pol_sigma-70-like"/>
</dbReference>
<dbReference type="PROSITE" id="PS01063">
    <property type="entry name" value="SIGMA70_ECF"/>
    <property type="match status" value="1"/>
</dbReference>
<dbReference type="Gene3D" id="1.10.1740.10">
    <property type="match status" value="1"/>
</dbReference>
<feature type="domain" description="RNA polymerase sigma-70 region 2" evidence="7">
    <location>
        <begin position="17"/>
        <end position="74"/>
    </location>
</feature>
<dbReference type="PANTHER" id="PTHR43133:SF25">
    <property type="entry name" value="RNA POLYMERASE SIGMA FACTOR RFAY-RELATED"/>
    <property type="match status" value="1"/>
</dbReference>